<evidence type="ECO:0000313" key="1">
    <source>
        <dbReference type="EMBL" id="PCC83411.1"/>
    </source>
</evidence>
<reference evidence="1 2" key="1">
    <citation type="submission" date="2017-09" db="EMBL/GenBank/DDBJ databases">
        <title>Draft Genome Sequence of Corynebacterium accolens AH4003.</title>
        <authorList>
            <person name="Chen Y."/>
            <person name="Oosthuysen W.F."/>
            <person name="Kelley S."/>
            <person name="Horswill A."/>
        </authorList>
    </citation>
    <scope>NUCLEOTIDE SEQUENCE [LARGE SCALE GENOMIC DNA]</scope>
    <source>
        <strain evidence="1 2">AH4003</strain>
    </source>
</reference>
<dbReference type="AlphaFoldDB" id="A0A2A4ALS1"/>
<evidence type="ECO:0000313" key="2">
    <source>
        <dbReference type="Proteomes" id="UP000218690"/>
    </source>
</evidence>
<protein>
    <submittedName>
        <fullName evidence="1">Uncharacterized protein</fullName>
    </submittedName>
</protein>
<name>A0A2A4ALS1_9CORY</name>
<dbReference type="EMBL" id="NWBP01000011">
    <property type="protein sequence ID" value="PCC83411.1"/>
    <property type="molecule type" value="Genomic_DNA"/>
</dbReference>
<sequence>MQNLAVYKPTIFSQRSCAGFCNATTSPWKDGEEFAIIFGDSFTGDSFGQDEWVSPVGMIARVENGEVVMAHPLNEGDDVEQLVK</sequence>
<proteinExistence type="predicted"/>
<comment type="caution">
    <text evidence="1">The sequence shown here is derived from an EMBL/GenBank/DDBJ whole genome shotgun (WGS) entry which is preliminary data.</text>
</comment>
<organism evidence="1 2">
    <name type="scientific">Corynebacterium accolens</name>
    <dbReference type="NCBI Taxonomy" id="38284"/>
    <lineage>
        <taxon>Bacteria</taxon>
        <taxon>Bacillati</taxon>
        <taxon>Actinomycetota</taxon>
        <taxon>Actinomycetes</taxon>
        <taxon>Mycobacteriales</taxon>
        <taxon>Corynebacteriaceae</taxon>
        <taxon>Corynebacterium</taxon>
    </lineage>
</organism>
<accession>A0A2A4ALS1</accession>
<dbReference type="Proteomes" id="UP000218690">
    <property type="component" value="Unassembled WGS sequence"/>
</dbReference>
<gene>
    <name evidence="1" type="ORF">COM45_03395</name>
</gene>